<evidence type="ECO:0000256" key="4">
    <source>
        <dbReference type="ARBA" id="ARBA00023136"/>
    </source>
</evidence>
<evidence type="ECO:0000256" key="6">
    <source>
        <dbReference type="SAM" id="Phobius"/>
    </source>
</evidence>
<feature type="transmembrane region" description="Helical" evidence="6">
    <location>
        <begin position="906"/>
        <end position="926"/>
    </location>
</feature>
<dbReference type="Proteomes" id="UP000664859">
    <property type="component" value="Unassembled WGS sequence"/>
</dbReference>
<feature type="compositionally biased region" description="Polar residues" evidence="5">
    <location>
        <begin position="1"/>
        <end position="12"/>
    </location>
</feature>
<feature type="transmembrane region" description="Helical" evidence="6">
    <location>
        <begin position="933"/>
        <end position="956"/>
    </location>
</feature>
<feature type="domain" description="Mechanosensitive ion channel MscS" evidence="7">
    <location>
        <begin position="954"/>
        <end position="1023"/>
    </location>
</feature>
<dbReference type="GO" id="GO:0006874">
    <property type="term" value="P:intracellular calcium ion homeostasis"/>
    <property type="evidence" value="ECO:0007669"/>
    <property type="project" value="TreeGrafter"/>
</dbReference>
<dbReference type="PANTHER" id="PTHR31323:SF1">
    <property type="entry name" value="MECHANOSENSITIVE ION CHANNEL PROTEIN"/>
    <property type="match status" value="1"/>
</dbReference>
<accession>A0A835YNU8</accession>
<evidence type="ECO:0000256" key="3">
    <source>
        <dbReference type="ARBA" id="ARBA00022989"/>
    </source>
</evidence>
<keyword evidence="9" id="KW-1185">Reference proteome</keyword>
<protein>
    <submittedName>
        <fullName evidence="8">Mechanosensitive ion channel-domain-containing protein</fullName>
    </submittedName>
</protein>
<name>A0A835YNU8_9STRA</name>
<feature type="transmembrane region" description="Helical" evidence="6">
    <location>
        <begin position="353"/>
        <end position="376"/>
    </location>
</feature>
<feature type="compositionally biased region" description="Basic and acidic residues" evidence="5">
    <location>
        <begin position="743"/>
        <end position="758"/>
    </location>
</feature>
<feature type="region of interest" description="Disordered" evidence="5">
    <location>
        <begin position="681"/>
        <end position="758"/>
    </location>
</feature>
<comment type="caution">
    <text evidence="8">The sequence shown here is derived from an EMBL/GenBank/DDBJ whole genome shotgun (WGS) entry which is preliminary data.</text>
</comment>
<dbReference type="GO" id="GO:0016020">
    <property type="term" value="C:membrane"/>
    <property type="evidence" value="ECO:0007669"/>
    <property type="project" value="UniProtKB-SubCell"/>
</dbReference>
<reference evidence="8" key="1">
    <citation type="submission" date="2021-02" db="EMBL/GenBank/DDBJ databases">
        <title>First Annotated Genome of the Yellow-green Alga Tribonema minus.</title>
        <authorList>
            <person name="Mahan K.M."/>
        </authorList>
    </citation>
    <scope>NUCLEOTIDE SEQUENCE</scope>
    <source>
        <strain evidence="8">UTEX B ZZ1240</strain>
    </source>
</reference>
<dbReference type="OrthoDB" id="544685at2759"/>
<dbReference type="InterPro" id="IPR006685">
    <property type="entry name" value="MscS_channel_2nd"/>
</dbReference>
<feature type="transmembrane region" description="Helical" evidence="6">
    <location>
        <begin position="388"/>
        <end position="408"/>
    </location>
</feature>
<organism evidence="8 9">
    <name type="scientific">Tribonema minus</name>
    <dbReference type="NCBI Taxonomy" id="303371"/>
    <lineage>
        <taxon>Eukaryota</taxon>
        <taxon>Sar</taxon>
        <taxon>Stramenopiles</taxon>
        <taxon>Ochrophyta</taxon>
        <taxon>PX clade</taxon>
        <taxon>Xanthophyceae</taxon>
        <taxon>Tribonematales</taxon>
        <taxon>Tribonemataceae</taxon>
        <taxon>Tribonema</taxon>
    </lineage>
</organism>
<dbReference type="EMBL" id="JAFCMP010000527">
    <property type="protein sequence ID" value="KAG5177247.1"/>
    <property type="molecule type" value="Genomic_DNA"/>
</dbReference>
<feature type="region of interest" description="Disordered" evidence="5">
    <location>
        <begin position="565"/>
        <end position="627"/>
    </location>
</feature>
<dbReference type="PANTHER" id="PTHR31323">
    <property type="entry name" value="MECHANOSENSITIVE ION CHANNEL PROTEIN MSY2"/>
    <property type="match status" value="1"/>
</dbReference>
<evidence type="ECO:0000256" key="1">
    <source>
        <dbReference type="ARBA" id="ARBA00004370"/>
    </source>
</evidence>
<dbReference type="InterPro" id="IPR023408">
    <property type="entry name" value="MscS_beta-dom_sf"/>
</dbReference>
<dbReference type="AlphaFoldDB" id="A0A835YNU8"/>
<evidence type="ECO:0000256" key="5">
    <source>
        <dbReference type="SAM" id="MobiDB-lite"/>
    </source>
</evidence>
<feature type="compositionally biased region" description="Pro residues" evidence="5">
    <location>
        <begin position="577"/>
        <end position="588"/>
    </location>
</feature>
<dbReference type="GO" id="GO:0005262">
    <property type="term" value="F:calcium channel activity"/>
    <property type="evidence" value="ECO:0007669"/>
    <property type="project" value="TreeGrafter"/>
</dbReference>
<keyword evidence="3 6" id="KW-1133">Transmembrane helix</keyword>
<comment type="subcellular location">
    <subcellularLocation>
        <location evidence="1">Membrane</location>
    </subcellularLocation>
</comment>
<feature type="transmembrane region" description="Helical" evidence="6">
    <location>
        <begin position="315"/>
        <end position="333"/>
    </location>
</feature>
<feature type="compositionally biased region" description="Low complexity" evidence="5">
    <location>
        <begin position="612"/>
        <end position="625"/>
    </location>
</feature>
<feature type="compositionally biased region" description="Low complexity" evidence="5">
    <location>
        <begin position="55"/>
        <end position="65"/>
    </location>
</feature>
<feature type="region of interest" description="Disordered" evidence="5">
    <location>
        <begin position="260"/>
        <end position="294"/>
    </location>
</feature>
<keyword evidence="4 6" id="KW-0472">Membrane</keyword>
<keyword evidence="2 6" id="KW-0812">Transmembrane</keyword>
<dbReference type="Pfam" id="PF00924">
    <property type="entry name" value="MS_channel_2nd"/>
    <property type="match status" value="1"/>
</dbReference>
<evidence type="ECO:0000256" key="2">
    <source>
        <dbReference type="ARBA" id="ARBA00022692"/>
    </source>
</evidence>
<feature type="region of interest" description="Disordered" evidence="5">
    <location>
        <begin position="1"/>
        <end position="65"/>
    </location>
</feature>
<gene>
    <name evidence="8" type="ORF">JKP88DRAFT_333239</name>
</gene>
<feature type="region of interest" description="Disordered" evidence="5">
    <location>
        <begin position="114"/>
        <end position="133"/>
    </location>
</feature>
<feature type="region of interest" description="Disordered" evidence="5">
    <location>
        <begin position="643"/>
        <end position="664"/>
    </location>
</feature>
<evidence type="ECO:0000313" key="8">
    <source>
        <dbReference type="EMBL" id="KAG5177247.1"/>
    </source>
</evidence>
<evidence type="ECO:0000259" key="7">
    <source>
        <dbReference type="Pfam" id="PF00924"/>
    </source>
</evidence>
<evidence type="ECO:0000313" key="9">
    <source>
        <dbReference type="Proteomes" id="UP000664859"/>
    </source>
</evidence>
<dbReference type="SUPFAM" id="SSF50182">
    <property type="entry name" value="Sm-like ribonucleoproteins"/>
    <property type="match status" value="1"/>
</dbReference>
<dbReference type="InterPro" id="IPR010920">
    <property type="entry name" value="LSM_dom_sf"/>
</dbReference>
<sequence>MLRNAKTAQDSPSKWPLNPSHISTQDGCSSGAEDSPRGAIRDVFSPLTAPDLESPAARTAAATPTELDHLNFKPAFDSTSWTQASAHSQIGARVGAPPNGDLGGRAAQGLVSELGSRIGPGSESGARVGAPSSAASSMYRMNELRSCQNSAYRTMPGGAAKGTNSVQGSTYRGCGDGRSIAGSAFSGVQLPRTYTRGSHVSEVRERLSATCHPPDSIEVEIQRREKSKMARIMGVFASAKKLQKTIGSGFDSYSSWNLANEEPEGWDEPAEGTGEAIGLEPDAEDEPEDDEDSENAVFEHLGELPMMTLRKEARFLVKYLLIALAIFAPGAIIEKVHGCILVRGQCLFVWASLAGMAVASYPFTAMAIKTLVMVLCNSRFIHSNHVYFFVRLHYASAQLMWAVFIYLFWKYGLAEYKSPNMQESTDRAVGRVLACYMVSRIVYLLNKMSLLELANRYMWRPYLERVQANIFAQYVILILTDYSLGYVRNDQDQYIALQFSENQGNWDKMSMYAISRAMGFIPKNKLRHPVFAGSAGSVAMDSKRSARMFAGLLFDRLVNGPLDLARNDGPAPATAIAPPPPPPAPKSPPAELGSPPRARDADTTGGVRRRSPSPARRVSSPPQSRGVVEVGVDAAVLRAAPSLHSVQEAPRQRGNSTTATAAVNASSHTATAAIAGLLRRASGSVDRNNSSASAMMHRGGGSKESLSNSDAKYARGSTSGDRRGSKASTQGTGGVRHWNALKPPERKSLAAEPFQDRGAEIRDAFTDDAEESHRDTLKRLEAAHLREQMRKRALGLRLETAIEENEDDQAEEAVRPYSVAELKSPDESDDEDDPSPPKTLTLWMLRPVMIKQLAVKTMALLDGDTAVACDAEITRHKFQNAMVTIYQQRRSLALTLKDYESILIKLGYVISLVWSFIALFVFLWIFDQNILGLGVTWVSLVVAFSFLFGSSAANFFESCVFIFVTRAYDVGDRVYIKDELNDEANYVVQRINMLTTVFRRWDDHYTILPNQQLAKREIRNMRRSGDGVMLMTLLVSIATPRAKLEALKERMQEYARAVTGPLYSCDPNSVDYCCRRVISCTNMEVFFVYSQKGSWQDNYLKVKNFHLMSLRLAEVCHELGLEYALPTQGVTLKTPHSTHTLPGGLAGGPFEGVAKGASFRADVAATLLILCRRSLGCRYGQKSAPDVFMVDASRCCSYAPCAIRNSLQLHRFRSSIEPPQRKGIQAIEGSDHPCEQRFIALTPLVLQQLAKVPSIPTVLLTSLLSILAVDTTPAPVRTQY</sequence>
<dbReference type="Gene3D" id="2.30.30.60">
    <property type="match status" value="1"/>
</dbReference>
<feature type="compositionally biased region" description="Acidic residues" evidence="5">
    <location>
        <begin position="281"/>
        <end position="294"/>
    </location>
</feature>
<feature type="compositionally biased region" description="Acidic residues" evidence="5">
    <location>
        <begin position="261"/>
        <end position="270"/>
    </location>
</feature>
<proteinExistence type="predicted"/>